<protein>
    <recommendedName>
        <fullName evidence="5">Transport permease protein</fullName>
    </recommendedName>
</protein>
<keyword evidence="8" id="KW-1185">Reference proteome</keyword>
<dbReference type="EMBL" id="SUMG01000003">
    <property type="protein sequence ID" value="NBG87672.1"/>
    <property type="molecule type" value="Genomic_DNA"/>
</dbReference>
<accession>A0AA44BD85</accession>
<feature type="transmembrane region" description="Helical" evidence="5">
    <location>
        <begin position="322"/>
        <end position="343"/>
    </location>
</feature>
<keyword evidence="3 5" id="KW-1133">Transmembrane helix</keyword>
<reference evidence="7 8" key="1">
    <citation type="submission" date="2019-04" db="EMBL/GenBank/DDBJ databases">
        <title>Isachenkonia alkalipeptolytica gen. nov. sp. nov. a new anaerobic, alkiliphilic organothrophic bacterium capable to reduce synthesized ferrihydrite isolated from a soda lake.</title>
        <authorList>
            <person name="Toshchakov S.V."/>
            <person name="Zavarzina D.G."/>
            <person name="Zhilina T.N."/>
            <person name="Kostrikina N.A."/>
            <person name="Kublanov I.V."/>
        </authorList>
    </citation>
    <scope>NUCLEOTIDE SEQUENCE [LARGE SCALE GENOMIC DNA]</scope>
    <source>
        <strain evidence="7 8">Z-1701</strain>
    </source>
</reference>
<proteinExistence type="inferred from homology"/>
<dbReference type="PROSITE" id="PS51012">
    <property type="entry name" value="ABC_TM2"/>
    <property type="match status" value="1"/>
</dbReference>
<evidence type="ECO:0000256" key="3">
    <source>
        <dbReference type="ARBA" id="ARBA00022989"/>
    </source>
</evidence>
<dbReference type="InterPro" id="IPR052902">
    <property type="entry name" value="ABC-2_transporter"/>
</dbReference>
<dbReference type="GO" id="GO:0140359">
    <property type="term" value="F:ABC-type transporter activity"/>
    <property type="evidence" value="ECO:0007669"/>
    <property type="project" value="InterPro"/>
</dbReference>
<dbReference type="PANTHER" id="PTHR43027">
    <property type="entry name" value="DOXORUBICIN RESISTANCE ABC TRANSPORTER PERMEASE PROTEIN DRRC-RELATED"/>
    <property type="match status" value="1"/>
</dbReference>
<keyword evidence="5" id="KW-1003">Cell membrane</keyword>
<name>A0AA44BD85_9CLOT</name>
<dbReference type="Proteomes" id="UP000449710">
    <property type="component" value="Unassembled WGS sequence"/>
</dbReference>
<dbReference type="PRINTS" id="PR00164">
    <property type="entry name" value="ABC2TRNSPORT"/>
</dbReference>
<dbReference type="RefSeq" id="WP_160719324.1">
    <property type="nucleotide sequence ID" value="NZ_SUMG01000003.1"/>
</dbReference>
<evidence type="ECO:0000256" key="1">
    <source>
        <dbReference type="ARBA" id="ARBA00004141"/>
    </source>
</evidence>
<dbReference type="InterPro" id="IPR000412">
    <property type="entry name" value="ABC_2_transport"/>
</dbReference>
<dbReference type="InterPro" id="IPR013525">
    <property type="entry name" value="ABC2_TM"/>
</dbReference>
<keyword evidence="4 5" id="KW-0472">Membrane</keyword>
<feature type="transmembrane region" description="Helical" evidence="5">
    <location>
        <begin position="157"/>
        <end position="180"/>
    </location>
</feature>
<dbReference type="AlphaFoldDB" id="A0AA44BD85"/>
<feature type="transmembrane region" description="Helical" evidence="5">
    <location>
        <begin position="273"/>
        <end position="291"/>
    </location>
</feature>
<evidence type="ECO:0000256" key="4">
    <source>
        <dbReference type="ARBA" id="ARBA00023136"/>
    </source>
</evidence>
<gene>
    <name evidence="7" type="ORF">ISALK_04080</name>
</gene>
<dbReference type="Pfam" id="PF01061">
    <property type="entry name" value="ABC2_membrane"/>
    <property type="match status" value="1"/>
</dbReference>
<dbReference type="PANTHER" id="PTHR43027:SF1">
    <property type="entry name" value="DOXORUBICIN RESISTANCE ABC TRANSPORTER PERMEASE PROTEIN DRRC-RELATED"/>
    <property type="match status" value="1"/>
</dbReference>
<feature type="domain" description="ABC transmembrane type-2" evidence="6">
    <location>
        <begin position="119"/>
        <end position="345"/>
    </location>
</feature>
<feature type="transmembrane region" description="Helical" evidence="5">
    <location>
        <begin position="201"/>
        <end position="224"/>
    </location>
</feature>
<evidence type="ECO:0000259" key="6">
    <source>
        <dbReference type="PROSITE" id="PS51012"/>
    </source>
</evidence>
<comment type="similarity">
    <text evidence="5">Belongs to the ABC-2 integral membrane protein family.</text>
</comment>
<comment type="subcellular location">
    <subcellularLocation>
        <location evidence="5">Cell membrane</location>
        <topology evidence="5">Multi-pass membrane protein</topology>
    </subcellularLocation>
    <subcellularLocation>
        <location evidence="1">Membrane</location>
        <topology evidence="1">Multi-pass membrane protein</topology>
    </subcellularLocation>
</comment>
<feature type="transmembrane region" description="Helical" evidence="5">
    <location>
        <begin position="236"/>
        <end position="261"/>
    </location>
</feature>
<dbReference type="InterPro" id="IPR047817">
    <property type="entry name" value="ABC2_TM_bact-type"/>
</dbReference>
<evidence type="ECO:0000313" key="7">
    <source>
        <dbReference type="EMBL" id="NBG87672.1"/>
    </source>
</evidence>
<dbReference type="GO" id="GO:0043190">
    <property type="term" value="C:ATP-binding cassette (ABC) transporter complex"/>
    <property type="evidence" value="ECO:0007669"/>
    <property type="project" value="InterPro"/>
</dbReference>
<keyword evidence="2 5" id="KW-0812">Transmembrane</keyword>
<evidence type="ECO:0000256" key="2">
    <source>
        <dbReference type="ARBA" id="ARBA00022692"/>
    </source>
</evidence>
<feature type="transmembrane region" description="Helical" evidence="5">
    <location>
        <begin position="21"/>
        <end position="42"/>
    </location>
</feature>
<organism evidence="7 8">
    <name type="scientific">Isachenkonia alkalipeptolytica</name>
    <dbReference type="NCBI Taxonomy" id="2565777"/>
    <lineage>
        <taxon>Bacteria</taxon>
        <taxon>Bacillati</taxon>
        <taxon>Bacillota</taxon>
        <taxon>Clostridia</taxon>
        <taxon>Eubacteriales</taxon>
        <taxon>Clostridiaceae</taxon>
        <taxon>Isachenkonia</taxon>
    </lineage>
</organism>
<keyword evidence="5" id="KW-0813">Transport</keyword>
<sequence length="353" mass="39722">MNKRLIHATRTFMKETFRNKLDIFFTVFFPILFIVIFGNMFLMGSDQDQIWRVGLIAEEAGEIEPYFAPHRVTVYDDEESLSTAVEERREQVGVDYRPGAATIYLLEDLQSMGEGIFLQGFVETTLRQYALGTDQQFIALEDELVAVGAEAAFEIDYLITGVMALSLLSGGMFATIGVFGRYKKQEVIKRFMATPMKPWEFVTGASFTKILLNFAAIMIIIYLSRLLYGVSLDFHWGIFLAIILTSSIGMMGFGVLVLLVFRKTETALTGASILYVIMTFFSGVYFPVAFIPDQFQWVSRILPVTYLIEVLRYGAGIEAMDAGYFLMLNGVFVILGGGLLVLASKRFVDSEKQ</sequence>
<evidence type="ECO:0000256" key="5">
    <source>
        <dbReference type="RuleBase" id="RU361157"/>
    </source>
</evidence>
<evidence type="ECO:0000313" key="8">
    <source>
        <dbReference type="Proteomes" id="UP000449710"/>
    </source>
</evidence>
<comment type="caution">
    <text evidence="7">The sequence shown here is derived from an EMBL/GenBank/DDBJ whole genome shotgun (WGS) entry which is preliminary data.</text>
</comment>